<feature type="signal peptide" evidence="2">
    <location>
        <begin position="1"/>
        <end position="16"/>
    </location>
</feature>
<evidence type="ECO:0000256" key="2">
    <source>
        <dbReference type="SAM" id="SignalP"/>
    </source>
</evidence>
<comment type="caution">
    <text evidence="3">The sequence shown here is derived from an EMBL/GenBank/DDBJ whole genome shotgun (WGS) entry which is preliminary data.</text>
</comment>
<feature type="compositionally biased region" description="Polar residues" evidence="1">
    <location>
        <begin position="36"/>
        <end position="59"/>
    </location>
</feature>
<feature type="compositionally biased region" description="Pro residues" evidence="1">
    <location>
        <begin position="60"/>
        <end position="77"/>
    </location>
</feature>
<evidence type="ECO:0000256" key="1">
    <source>
        <dbReference type="SAM" id="MobiDB-lite"/>
    </source>
</evidence>
<accession>A0AAD8Y4R8</accession>
<gene>
    <name evidence="3" type="ORF">QTG54_010826</name>
</gene>
<organism evidence="3 4">
    <name type="scientific">Skeletonema marinoi</name>
    <dbReference type="NCBI Taxonomy" id="267567"/>
    <lineage>
        <taxon>Eukaryota</taxon>
        <taxon>Sar</taxon>
        <taxon>Stramenopiles</taxon>
        <taxon>Ochrophyta</taxon>
        <taxon>Bacillariophyta</taxon>
        <taxon>Coscinodiscophyceae</taxon>
        <taxon>Thalassiosirophycidae</taxon>
        <taxon>Thalassiosirales</taxon>
        <taxon>Skeletonemataceae</taxon>
        <taxon>Skeletonema</taxon>
        <taxon>Skeletonema marinoi-dohrnii complex</taxon>
    </lineage>
</organism>
<feature type="region of interest" description="Disordered" evidence="1">
    <location>
        <begin position="19"/>
        <end position="89"/>
    </location>
</feature>
<name>A0AAD8Y4R8_9STRA</name>
<dbReference type="AlphaFoldDB" id="A0AAD8Y4R8"/>
<evidence type="ECO:0000313" key="3">
    <source>
        <dbReference type="EMBL" id="KAK1738796.1"/>
    </source>
</evidence>
<evidence type="ECO:0008006" key="5">
    <source>
        <dbReference type="Google" id="ProtNLM"/>
    </source>
</evidence>
<keyword evidence="4" id="KW-1185">Reference proteome</keyword>
<reference evidence="3" key="1">
    <citation type="submission" date="2023-06" db="EMBL/GenBank/DDBJ databases">
        <title>Survivors Of The Sea: Transcriptome response of Skeletonema marinoi to long-term dormancy.</title>
        <authorList>
            <person name="Pinder M.I.M."/>
            <person name="Kourtchenko O."/>
            <person name="Robertson E.K."/>
            <person name="Larsson T."/>
            <person name="Maumus F."/>
            <person name="Osuna-Cruz C.M."/>
            <person name="Vancaester E."/>
            <person name="Stenow R."/>
            <person name="Vandepoele K."/>
            <person name="Ploug H."/>
            <person name="Bruchert V."/>
            <person name="Godhe A."/>
            <person name="Topel M."/>
        </authorList>
    </citation>
    <scope>NUCLEOTIDE SEQUENCE</scope>
    <source>
        <strain evidence="3">R05AC</strain>
    </source>
</reference>
<dbReference type="EMBL" id="JATAAI010000020">
    <property type="protein sequence ID" value="KAK1738796.1"/>
    <property type="molecule type" value="Genomic_DNA"/>
</dbReference>
<evidence type="ECO:0000313" key="4">
    <source>
        <dbReference type="Proteomes" id="UP001224775"/>
    </source>
</evidence>
<keyword evidence="2" id="KW-0732">Signal</keyword>
<protein>
    <recommendedName>
        <fullName evidence="5">Cellulase</fullName>
    </recommendedName>
</protein>
<feature type="compositionally biased region" description="Low complexity" evidence="1">
    <location>
        <begin position="78"/>
        <end position="89"/>
    </location>
</feature>
<sequence length="202" mass="21652">MKIFYSALFSATTVVALKAGGKPKPKKGRRNLEAVQGTNSPSPTPINTVWPTDWGTQGDPTPPPRRPNWPTYSPTPPTSTSSSCTGSTPGWTDIDGDGCDWYEMNDSPGCPLYGDSYVGELGSANENCCYCFSTDVVTPSLCEGTPEWTDVWGDGCEWYEANDQPGCSKYGMNWEGDMGLAIDNCCFCSETAVVTNSTGGAF</sequence>
<proteinExistence type="predicted"/>
<dbReference type="Proteomes" id="UP001224775">
    <property type="component" value="Unassembled WGS sequence"/>
</dbReference>
<feature type="chain" id="PRO_5042149624" description="Cellulase" evidence="2">
    <location>
        <begin position="17"/>
        <end position="202"/>
    </location>
</feature>